<dbReference type="PANTHER" id="PTHR30204:SF90">
    <property type="entry name" value="HTH-TYPE TRANSCRIPTIONAL ACTIVATOR MTA"/>
    <property type="match status" value="1"/>
</dbReference>
<dbReference type="SUPFAM" id="SSF46955">
    <property type="entry name" value="Putative DNA-binding domain"/>
    <property type="match status" value="1"/>
</dbReference>
<protein>
    <submittedName>
        <fullName evidence="6">MerR family transcriptional regulator</fullName>
    </submittedName>
</protein>
<evidence type="ECO:0000256" key="3">
    <source>
        <dbReference type="ARBA" id="ARBA00023159"/>
    </source>
</evidence>
<dbReference type="EMBL" id="CP043494">
    <property type="protein sequence ID" value="WNG51487.1"/>
    <property type="molecule type" value="Genomic_DNA"/>
</dbReference>
<dbReference type="InterPro" id="IPR000551">
    <property type="entry name" value="MerR-type_HTH_dom"/>
</dbReference>
<organism evidence="6 7">
    <name type="scientific">Archangium minus</name>
    <dbReference type="NCBI Taxonomy" id="83450"/>
    <lineage>
        <taxon>Bacteria</taxon>
        <taxon>Pseudomonadati</taxon>
        <taxon>Myxococcota</taxon>
        <taxon>Myxococcia</taxon>
        <taxon>Myxococcales</taxon>
        <taxon>Cystobacterineae</taxon>
        <taxon>Archangiaceae</taxon>
        <taxon>Archangium</taxon>
    </lineage>
</organism>
<dbReference type="Gene3D" id="1.10.490.50">
    <property type="entry name" value="Antibiotic binding domain of TipA-like multidrug resistance regulators"/>
    <property type="match status" value="1"/>
</dbReference>
<evidence type="ECO:0000259" key="5">
    <source>
        <dbReference type="PROSITE" id="PS50937"/>
    </source>
</evidence>
<accession>A0ABY9X7W3</accession>
<dbReference type="InterPro" id="IPR047057">
    <property type="entry name" value="MerR_fam"/>
</dbReference>
<dbReference type="PRINTS" id="PR00040">
    <property type="entry name" value="HTHMERR"/>
</dbReference>
<dbReference type="Proteomes" id="UP001611383">
    <property type="component" value="Chromosome"/>
</dbReference>
<dbReference type="Gene3D" id="1.10.1660.10">
    <property type="match status" value="1"/>
</dbReference>
<evidence type="ECO:0000313" key="6">
    <source>
        <dbReference type="EMBL" id="WNG51487.1"/>
    </source>
</evidence>
<feature type="domain" description="HTH merR-type" evidence="5">
    <location>
        <begin position="1"/>
        <end position="71"/>
    </location>
</feature>
<dbReference type="PANTHER" id="PTHR30204">
    <property type="entry name" value="REDOX-CYCLING DRUG-SENSING TRANSCRIPTIONAL ACTIVATOR SOXR"/>
    <property type="match status" value="1"/>
</dbReference>
<dbReference type="SMART" id="SM00422">
    <property type="entry name" value="HTH_MERR"/>
    <property type="match status" value="1"/>
</dbReference>
<keyword evidence="2" id="KW-0238">DNA-binding</keyword>
<evidence type="ECO:0000256" key="4">
    <source>
        <dbReference type="ARBA" id="ARBA00023163"/>
    </source>
</evidence>
<evidence type="ECO:0000256" key="1">
    <source>
        <dbReference type="ARBA" id="ARBA00023015"/>
    </source>
</evidence>
<dbReference type="InterPro" id="IPR009061">
    <property type="entry name" value="DNA-bd_dom_put_sf"/>
</dbReference>
<dbReference type="RefSeq" id="WP_395811749.1">
    <property type="nucleotide sequence ID" value="NZ_CP043494.1"/>
</dbReference>
<gene>
    <name evidence="6" type="ORF">F0U60_50680</name>
</gene>
<reference evidence="6 7" key="1">
    <citation type="submission" date="2019-08" db="EMBL/GenBank/DDBJ databases">
        <title>Archangium and Cystobacter genomes.</title>
        <authorList>
            <person name="Chen I.-C.K."/>
            <person name="Wielgoss S."/>
        </authorList>
    </citation>
    <scope>NUCLEOTIDE SEQUENCE [LARGE SCALE GENOMIC DNA]</scope>
    <source>
        <strain evidence="6 7">Cbm 6</strain>
    </source>
</reference>
<dbReference type="SUPFAM" id="SSF89082">
    <property type="entry name" value="Antibiotic binding domain of TipA-like multidrug resistance regulators"/>
    <property type="match status" value="1"/>
</dbReference>
<dbReference type="Pfam" id="PF07739">
    <property type="entry name" value="TipAS"/>
    <property type="match status" value="1"/>
</dbReference>
<keyword evidence="4" id="KW-0804">Transcription</keyword>
<keyword evidence="7" id="KW-1185">Reference proteome</keyword>
<keyword evidence="3" id="KW-0010">Activator</keyword>
<evidence type="ECO:0000313" key="7">
    <source>
        <dbReference type="Proteomes" id="UP001611383"/>
    </source>
</evidence>
<sequence>MGLKVSEVSRLAGVSVRTLHHYDEIGLLRPSGRSQAGYRLYADKDLRKLQQVLFFKELGFPLEEIQRIVNDRSFDLKAGLLMQRKLLTEKAVRIKALLQAVDAALESLERGTAMSREEMFEVFGDYDPSKYEDEVQQRWGDTDAYRESKKRTAQYNKQDWQKIKAEGDAITQKLVALLIAGVKASDARAMDVAEEHRLYISRWFYPCSPEMHRGLGEMYVVDSRFSENIDKVKPGLAKYWRDANVANAERQAS</sequence>
<name>A0ABY9X7W3_9BACT</name>
<evidence type="ECO:0000256" key="2">
    <source>
        <dbReference type="ARBA" id="ARBA00023125"/>
    </source>
</evidence>
<keyword evidence="1" id="KW-0805">Transcription regulation</keyword>
<dbReference type="InterPro" id="IPR036244">
    <property type="entry name" value="TipA-like_antibiotic-bd"/>
</dbReference>
<dbReference type="PROSITE" id="PS00552">
    <property type="entry name" value="HTH_MERR_1"/>
    <property type="match status" value="1"/>
</dbReference>
<dbReference type="CDD" id="cd01106">
    <property type="entry name" value="HTH_TipAL-Mta"/>
    <property type="match status" value="1"/>
</dbReference>
<dbReference type="PROSITE" id="PS50937">
    <property type="entry name" value="HTH_MERR_2"/>
    <property type="match status" value="1"/>
</dbReference>
<proteinExistence type="predicted"/>
<dbReference type="InterPro" id="IPR012925">
    <property type="entry name" value="TipAS_dom"/>
</dbReference>
<dbReference type="Pfam" id="PF13411">
    <property type="entry name" value="MerR_1"/>
    <property type="match status" value="1"/>
</dbReference>